<evidence type="ECO:0000313" key="3">
    <source>
        <dbReference type="Proteomes" id="UP000815677"/>
    </source>
</evidence>
<protein>
    <submittedName>
        <fullName evidence="2">Uncharacterized protein</fullName>
    </submittedName>
</protein>
<reference evidence="2" key="1">
    <citation type="submission" date="2014-09" db="EMBL/GenBank/DDBJ databases">
        <title>Genome sequence of the luminous mushroom Mycena chlorophos for searching fungal bioluminescence genes.</title>
        <authorList>
            <person name="Tanaka Y."/>
            <person name="Kasuga D."/>
            <person name="Oba Y."/>
            <person name="Hase S."/>
            <person name="Sato K."/>
            <person name="Oba Y."/>
            <person name="Sakakibara Y."/>
        </authorList>
    </citation>
    <scope>NUCLEOTIDE SEQUENCE</scope>
</reference>
<feature type="region of interest" description="Disordered" evidence="1">
    <location>
        <begin position="260"/>
        <end position="287"/>
    </location>
</feature>
<dbReference type="Gene3D" id="1.20.930.20">
    <property type="entry name" value="Adaptor protein Cbl, N-terminal domain"/>
    <property type="match status" value="1"/>
</dbReference>
<dbReference type="CDD" id="cd21037">
    <property type="entry name" value="MLKL_NTD"/>
    <property type="match status" value="1"/>
</dbReference>
<evidence type="ECO:0000256" key="1">
    <source>
        <dbReference type="SAM" id="MobiDB-lite"/>
    </source>
</evidence>
<dbReference type="InterPro" id="IPR036537">
    <property type="entry name" value="Adaptor_Cbl_N_dom_sf"/>
</dbReference>
<proteinExistence type="predicted"/>
<gene>
    <name evidence="2" type="ORF">MCHLO_02855</name>
</gene>
<sequence length="726" mass="80124">MASERSSTDSILVSAMKQNVELKAALSILMRENEDLETVVFFTMSFRDNAEALHSDAQSKRTEDYRSLYSAKPGLVPDCDRSQRFRAKASHRHLHCSGYIQGCCGRPSGEKRLSSESADTTDGPPCPFRLQDLAVSGPGPAQPRVEAASIPLRMLRVQRRIVPRLDARGHIDARLLSSTLSRSSFMRFRTCISTSLPTSYHPQTFNATSRFVSTRVGRCFCMPTDSSSLRRRRPPGSTGLFQSRALRGLSPRTRAVISVPSARETQTPPRPFDRRRVFGPPKTRVTSRIPDADERLDTTHQHREARNLLPYLAVAVGCKRFCGFSAFYVGSNDRGLPTAETVPPAPTMDLLGSEPQPHSAAFDVGTLKASPLCGRRDYIVPGSRNAIVDPCSTLPLISLPPSTPGYAATVCNGADCPRSSTTICGNAWMCCCCTHLTPSPPRRVLPHASTHSPPDARAIRALGGEAAMRRFKRRLPAHPPTPLSAKSKPQLDGSDTLSVSLDVAKNILEIAQNGSAVCPPLQTAAGLIVSIYKVVERTGDARSRADWLGQRALDLLHTIMLVSGASGAEPQEMHLDAANIKELEDVLRDILETLQQISRRKFLPRVLHVSKDEKALDMFDKKLDRVRDKFMLCMLLQQQQRLQRSTPFSDANTELIKEQATLIEDLRARNRVLVLFATSFFLDWPHVHWTMFPSTFLMKVNEFAGAADDLGNGGLLALANIVQVRM</sequence>
<name>A0ABQ0L274_MYCCL</name>
<organism evidence="2 3">
    <name type="scientific">Mycena chlorophos</name>
    <name type="common">Agaric fungus</name>
    <name type="synonym">Agaricus chlorophos</name>
    <dbReference type="NCBI Taxonomy" id="658473"/>
    <lineage>
        <taxon>Eukaryota</taxon>
        <taxon>Fungi</taxon>
        <taxon>Dikarya</taxon>
        <taxon>Basidiomycota</taxon>
        <taxon>Agaricomycotina</taxon>
        <taxon>Agaricomycetes</taxon>
        <taxon>Agaricomycetidae</taxon>
        <taxon>Agaricales</taxon>
        <taxon>Marasmiineae</taxon>
        <taxon>Mycenaceae</taxon>
        <taxon>Mycena</taxon>
    </lineage>
</organism>
<evidence type="ECO:0000313" key="2">
    <source>
        <dbReference type="EMBL" id="GAT45269.1"/>
    </source>
</evidence>
<accession>A0ABQ0L274</accession>
<dbReference type="EMBL" id="DF841028">
    <property type="protein sequence ID" value="GAT45269.1"/>
    <property type="molecule type" value="Genomic_DNA"/>
</dbReference>
<dbReference type="InterPro" id="IPR059179">
    <property type="entry name" value="MLKL-like_MCAfunc"/>
</dbReference>
<dbReference type="Proteomes" id="UP000815677">
    <property type="component" value="Unassembled WGS sequence"/>
</dbReference>
<keyword evidence="3" id="KW-1185">Reference proteome</keyword>